<dbReference type="RefSeq" id="WP_295576659.1">
    <property type="nucleotide sequence ID" value="NZ_FLQR01000008.1"/>
</dbReference>
<protein>
    <recommendedName>
        <fullName evidence="3">FUSC family protein</fullName>
    </recommendedName>
</protein>
<dbReference type="EMBL" id="FLQR01000008">
    <property type="protein sequence ID" value="SBS73580.1"/>
    <property type="molecule type" value="Genomic_DNA"/>
</dbReference>
<evidence type="ECO:0008006" key="3">
    <source>
        <dbReference type="Google" id="ProtNLM"/>
    </source>
</evidence>
<feature type="transmembrane region" description="Helical" evidence="1">
    <location>
        <begin position="155"/>
        <end position="180"/>
    </location>
</feature>
<keyword evidence="1" id="KW-0812">Transmembrane</keyword>
<organism evidence="2">
    <name type="scientific">uncultured Microbacterium sp</name>
    <dbReference type="NCBI Taxonomy" id="191216"/>
    <lineage>
        <taxon>Bacteria</taxon>
        <taxon>Bacillati</taxon>
        <taxon>Actinomycetota</taxon>
        <taxon>Actinomycetes</taxon>
        <taxon>Micrococcales</taxon>
        <taxon>Microbacteriaceae</taxon>
        <taxon>Microbacterium</taxon>
        <taxon>environmental samples</taxon>
    </lineage>
</organism>
<gene>
    <name evidence="2" type="ORF">MIPYR_40249</name>
</gene>
<name>A0A1Y5P7U7_9MICO</name>
<sequence>MARSPFAARRRRVAGAVRTARGEVFATSRLVLALKTAIAAAVAWYLAPLVPFADAEYSYYAPLGVLVAMYPTVVDSARSGLLALVGLACGIALGLGGLGLVALGAPGIVAVAVVVGVGVAVGGIRALDAGRDWIAIAGLFVLLLGGRETEEFSSSYIATMAFGVLVGVVANLLLFPPVYLREAAERLSELRGDLEAELRLMADMVDAGRVDGDRLARASDHLAALAAAVADDVHEAARSRRANPRARRLDDLDEENERRWWALERSAFLTRDIADMLAHHAGLVDNSAGPLAHALRRTADVVATPLGDPAAEPRLDEAQAAIDAYTATVPHDAERRLSSLRPELAVAAALGRLTEISRPFV</sequence>
<accession>A0A1Y5P7U7</accession>
<proteinExistence type="predicted"/>
<dbReference type="AlphaFoldDB" id="A0A1Y5P7U7"/>
<feature type="transmembrane region" description="Helical" evidence="1">
    <location>
        <begin position="133"/>
        <end position="149"/>
    </location>
</feature>
<feature type="transmembrane region" description="Helical" evidence="1">
    <location>
        <begin position="108"/>
        <end position="126"/>
    </location>
</feature>
<feature type="transmembrane region" description="Helical" evidence="1">
    <location>
        <begin position="30"/>
        <end position="51"/>
    </location>
</feature>
<feature type="transmembrane region" description="Helical" evidence="1">
    <location>
        <begin position="57"/>
        <end position="74"/>
    </location>
</feature>
<reference evidence="2" key="1">
    <citation type="submission" date="2016-03" db="EMBL/GenBank/DDBJ databases">
        <authorList>
            <person name="Ploux O."/>
        </authorList>
    </citation>
    <scope>NUCLEOTIDE SEQUENCE</scope>
    <source>
        <strain evidence="2">UC1</strain>
    </source>
</reference>
<keyword evidence="1" id="KW-0472">Membrane</keyword>
<evidence type="ECO:0000313" key="2">
    <source>
        <dbReference type="EMBL" id="SBS73580.1"/>
    </source>
</evidence>
<feature type="transmembrane region" description="Helical" evidence="1">
    <location>
        <begin position="81"/>
        <end position="102"/>
    </location>
</feature>
<keyword evidence="1" id="KW-1133">Transmembrane helix</keyword>
<evidence type="ECO:0000256" key="1">
    <source>
        <dbReference type="SAM" id="Phobius"/>
    </source>
</evidence>